<dbReference type="EMBL" id="CAJA01000445">
    <property type="protein sequence ID" value="CCH75007.1"/>
    <property type="molecule type" value="Genomic_DNA"/>
</dbReference>
<protein>
    <recommendedName>
        <fullName evidence="4">SCP2 domain-containing protein</fullName>
    </recommendedName>
</protein>
<comment type="caution">
    <text evidence="2">The sequence shown here is derived from an EMBL/GenBank/DDBJ whole genome shotgun (WGS) entry which is preliminary data.</text>
</comment>
<evidence type="ECO:0000313" key="3">
    <source>
        <dbReference type="Proteomes" id="UP000035763"/>
    </source>
</evidence>
<dbReference type="InterPro" id="IPR036527">
    <property type="entry name" value="SCP2_sterol-bd_dom_sf"/>
</dbReference>
<name>W6K0N0_9MICO</name>
<dbReference type="Proteomes" id="UP000035763">
    <property type="component" value="Unassembled WGS sequence"/>
</dbReference>
<sequence>MSMPAVSTFSPKPGVASSRSCSASVRGGAKWALEDPRPTELDAELLVWWMHDRLDLSGHPGVRQVLKIEFVDDPREFWVVVERGVPSVCKTDPGYDVARTVRGRVSDLYRMWLGRVWPSLAHRDGLIDVHGRADWTGDLDRILRLSPAAALVTASRPG</sequence>
<reference evidence="2 3" key="1">
    <citation type="journal article" date="2013" name="ISME J.">
        <title>A metabolic model for members of the genus Tetrasphaera involved in enhanced biological phosphorus removal.</title>
        <authorList>
            <person name="Kristiansen R."/>
            <person name="Nguyen H.T.T."/>
            <person name="Saunders A.M."/>
            <person name="Nielsen J.L."/>
            <person name="Wimmer R."/>
            <person name="Le V.Q."/>
            <person name="McIlroy S.J."/>
            <person name="Petrovski S."/>
            <person name="Seviour R.J."/>
            <person name="Calteau A."/>
            <person name="Nielsen K.L."/>
            <person name="Nielsen P.H."/>
        </authorList>
    </citation>
    <scope>NUCLEOTIDE SEQUENCE [LARGE SCALE GENOMIC DNA]</scope>
    <source>
        <strain evidence="2 3">Ben110</strain>
    </source>
</reference>
<dbReference type="SUPFAM" id="SSF55718">
    <property type="entry name" value="SCP-like"/>
    <property type="match status" value="1"/>
</dbReference>
<feature type="compositionally biased region" description="Polar residues" evidence="1">
    <location>
        <begin position="1"/>
        <end position="10"/>
    </location>
</feature>
<feature type="region of interest" description="Disordered" evidence="1">
    <location>
        <begin position="1"/>
        <end position="21"/>
    </location>
</feature>
<keyword evidence="3" id="KW-1185">Reference proteome</keyword>
<gene>
    <name evidence="2" type="ORF">BN11_50028</name>
</gene>
<evidence type="ECO:0000256" key="1">
    <source>
        <dbReference type="SAM" id="MobiDB-lite"/>
    </source>
</evidence>
<organism evidence="2 3">
    <name type="scientific">Nostocoides australiense Ben110</name>
    <dbReference type="NCBI Taxonomy" id="1193182"/>
    <lineage>
        <taxon>Bacteria</taxon>
        <taxon>Bacillati</taxon>
        <taxon>Actinomycetota</taxon>
        <taxon>Actinomycetes</taxon>
        <taxon>Micrococcales</taxon>
        <taxon>Intrasporangiaceae</taxon>
        <taxon>Nostocoides</taxon>
    </lineage>
</organism>
<accession>W6K0N0</accession>
<evidence type="ECO:0008006" key="4">
    <source>
        <dbReference type="Google" id="ProtNLM"/>
    </source>
</evidence>
<proteinExistence type="predicted"/>
<dbReference type="AlphaFoldDB" id="W6K0N0"/>
<evidence type="ECO:0000313" key="2">
    <source>
        <dbReference type="EMBL" id="CCH75007.1"/>
    </source>
</evidence>
<dbReference type="STRING" id="1193182.BN11_50028"/>